<dbReference type="FunFam" id="1.25.40.10:FF:000158">
    <property type="entry name" value="pentatricopeptide repeat-containing protein At2g33680"/>
    <property type="match status" value="1"/>
</dbReference>
<dbReference type="GO" id="GO:0048731">
    <property type="term" value="P:system development"/>
    <property type="evidence" value="ECO:0007669"/>
    <property type="project" value="UniProtKB-ARBA"/>
</dbReference>
<protein>
    <recommendedName>
        <fullName evidence="5">Pentatricopeptide repeat-containing protein</fullName>
    </recommendedName>
</protein>
<evidence type="ECO:0000256" key="1">
    <source>
        <dbReference type="ARBA" id="ARBA00022737"/>
    </source>
</evidence>
<feature type="repeat" description="PPR" evidence="2">
    <location>
        <begin position="306"/>
        <end position="336"/>
    </location>
</feature>
<feature type="repeat" description="PPR" evidence="2">
    <location>
        <begin position="135"/>
        <end position="169"/>
    </location>
</feature>
<accession>A0A9D4Z7N3</accession>
<dbReference type="FunFam" id="1.25.40.10:FF:000031">
    <property type="entry name" value="Pentatricopeptide repeat-containing protein mitochondrial"/>
    <property type="match status" value="4"/>
</dbReference>
<dbReference type="FunFam" id="1.25.40.10:FF:000196">
    <property type="entry name" value="Pentatricopeptide repeat-containing protein At4g14850"/>
    <property type="match status" value="2"/>
</dbReference>
<dbReference type="OrthoDB" id="1934782at2759"/>
<comment type="caution">
    <text evidence="3">The sequence shown here is derived from an EMBL/GenBank/DDBJ whole genome shotgun (WGS) entry which is preliminary data.</text>
</comment>
<dbReference type="Pfam" id="PF12854">
    <property type="entry name" value="PPR_1"/>
    <property type="match status" value="1"/>
</dbReference>
<dbReference type="Pfam" id="PF13041">
    <property type="entry name" value="PPR_2"/>
    <property type="match status" value="7"/>
</dbReference>
<feature type="repeat" description="PPR" evidence="2">
    <location>
        <begin position="104"/>
        <end position="134"/>
    </location>
</feature>
<feature type="repeat" description="PPR" evidence="2">
    <location>
        <begin position="639"/>
        <end position="673"/>
    </location>
</feature>
<dbReference type="FunFam" id="1.25.40.10:FF:000344">
    <property type="entry name" value="Pentatricopeptide repeat-containing protein"/>
    <property type="match status" value="1"/>
</dbReference>
<feature type="repeat" description="PPR" evidence="2">
    <location>
        <begin position="840"/>
        <end position="874"/>
    </location>
</feature>
<dbReference type="InterPro" id="IPR046960">
    <property type="entry name" value="PPR_At4g14850-like_plant"/>
</dbReference>
<dbReference type="PROSITE" id="PS51375">
    <property type="entry name" value="PPR"/>
    <property type="match status" value="14"/>
</dbReference>
<feature type="repeat" description="PPR" evidence="2">
    <location>
        <begin position="337"/>
        <end position="371"/>
    </location>
</feature>
<feature type="repeat" description="PPR" evidence="2">
    <location>
        <begin position="538"/>
        <end position="572"/>
    </location>
</feature>
<dbReference type="EMBL" id="JABFUD020000022">
    <property type="protein sequence ID" value="KAI5062696.1"/>
    <property type="molecule type" value="Genomic_DNA"/>
</dbReference>
<feature type="repeat" description="PPR" evidence="2">
    <location>
        <begin position="740"/>
        <end position="774"/>
    </location>
</feature>
<evidence type="ECO:0000313" key="4">
    <source>
        <dbReference type="Proteomes" id="UP000886520"/>
    </source>
</evidence>
<reference evidence="3" key="1">
    <citation type="submission" date="2021-01" db="EMBL/GenBank/DDBJ databases">
        <title>Adiantum capillus-veneris genome.</title>
        <authorList>
            <person name="Fang Y."/>
            <person name="Liao Q."/>
        </authorList>
    </citation>
    <scope>NUCLEOTIDE SEQUENCE</scope>
    <source>
        <strain evidence="3">H3</strain>
        <tissue evidence="3">Leaf</tissue>
    </source>
</reference>
<feature type="repeat" description="PPR" evidence="2">
    <location>
        <begin position="170"/>
        <end position="204"/>
    </location>
</feature>
<dbReference type="PANTHER" id="PTHR47926">
    <property type="entry name" value="PENTATRICOPEPTIDE REPEAT-CONTAINING PROTEIN"/>
    <property type="match status" value="1"/>
</dbReference>
<feature type="repeat" description="PPR" evidence="2">
    <location>
        <begin position="236"/>
        <end position="270"/>
    </location>
</feature>
<keyword evidence="4" id="KW-1185">Reference proteome</keyword>
<evidence type="ECO:0000313" key="3">
    <source>
        <dbReference type="EMBL" id="KAI5062696.1"/>
    </source>
</evidence>
<name>A0A9D4Z7N3_ADICA</name>
<dbReference type="PANTHER" id="PTHR47926:SF382">
    <property type="entry name" value="PENTACOTRIPEPTIDE-REPEAT REGION OF PRORP DOMAIN-CONTAINING PROTEIN"/>
    <property type="match status" value="1"/>
</dbReference>
<feature type="repeat" description="PPR" evidence="2">
    <location>
        <begin position="608"/>
        <end position="638"/>
    </location>
</feature>
<feature type="repeat" description="PPR" evidence="2">
    <location>
        <begin position="910"/>
        <end position="944"/>
    </location>
</feature>
<dbReference type="FunFam" id="1.25.40.10:FF:000144">
    <property type="entry name" value="Pentatricopeptide repeat-containing protein, mitochondrial"/>
    <property type="match status" value="1"/>
</dbReference>
<dbReference type="NCBIfam" id="TIGR00756">
    <property type="entry name" value="PPR"/>
    <property type="match status" value="11"/>
</dbReference>
<dbReference type="GO" id="GO:0009451">
    <property type="term" value="P:RNA modification"/>
    <property type="evidence" value="ECO:0007669"/>
    <property type="project" value="InterPro"/>
</dbReference>
<dbReference type="SUPFAM" id="SSF48452">
    <property type="entry name" value="TPR-like"/>
    <property type="match status" value="1"/>
</dbReference>
<dbReference type="Gene3D" id="1.25.40.10">
    <property type="entry name" value="Tetratricopeptide repeat domain"/>
    <property type="match status" value="9"/>
</dbReference>
<organism evidence="3 4">
    <name type="scientific">Adiantum capillus-veneris</name>
    <name type="common">Maidenhair fern</name>
    <dbReference type="NCBI Taxonomy" id="13818"/>
    <lineage>
        <taxon>Eukaryota</taxon>
        <taxon>Viridiplantae</taxon>
        <taxon>Streptophyta</taxon>
        <taxon>Embryophyta</taxon>
        <taxon>Tracheophyta</taxon>
        <taxon>Polypodiopsida</taxon>
        <taxon>Polypodiidae</taxon>
        <taxon>Polypodiales</taxon>
        <taxon>Pteridineae</taxon>
        <taxon>Pteridaceae</taxon>
        <taxon>Vittarioideae</taxon>
        <taxon>Adiantum</taxon>
    </lineage>
</organism>
<dbReference type="InterPro" id="IPR002885">
    <property type="entry name" value="PPR_rpt"/>
</dbReference>
<dbReference type="AlphaFoldDB" id="A0A9D4Z7N3"/>
<proteinExistence type="predicted"/>
<sequence length="1154" mass="128804">MALLMKTRKDLTNVGGALELIPSSCDARVSLDLKAGNEESNIRALSKALRLGGALFLLSKLDDRGIRKRVEDYASILHCCVRVKDLETGKVVHSFIIESEREPSLVLFNALVDMYCKCGSVVDARSLFESMHKKDVFTWTTMIAGYAILGPPEKSLDLFWNMEKKNVRPDKVTFLSIIKACAKLKLLEHGKRVHASLKQSGIDQNLLLKSSLVDMYAKCGSIDFALQEFKEMPRRDCVSWNAMISGYAQNGCFEDALYFFLKMMKEGFEPDKITFANVLKACAKLQMLNHGMWAHNFLVKQKLEADIFVGSTLVDMYAKCGSIDDAWKVFNTMPRKTEVSWNAMIIGYAQPGYAEKSLALFWKMELANVTPTAISYVGAFKACAVLGTLEEAKSVHRKFANSKIIANLILKNALVDMYAKCGDLTEARQAFDNIQEKDIVSWNALIAGYAEHGPKEEAIHLYDKMRKGLQPDRVTFLSVLKACTSLPSLEQGILVHSHIRCSHLGSDVFVASTLVDMYAKCGSLEEACKVFDGMQEKNEVAWNAMIAGYVQHGHLDRAFKLFQKMDQTRTKPVKITYLSMIKACSSLGNTEKGKLIHAFLAFSGYEADKFIQNSLVDMYSKCGEVDDAQHIFDELEEKNLVSWNALISGFVQQGRIETAFDLFEEMEKTRIEPNEVTFLTAIRACASLAHLNHGMRIHSCIVQGGYESFPYVENSLIDMYSKCRSVEDARHLFDLLSKEDLVTWNVMIAGYTSSGLDEEAFKLFQQMGSQGLQPDEVTLLSLLKASGSLGSLKHGKEVHALIKRNGLQSNVVGNALIDMYAKCGSCDDACDVFKSLSLREVVSWNAVISGYLQHGHAKEALNLFQEMKEDCHVPDRITFLNVLKACGTLGYLDQAKQIHKSAENFCVEFDLFLNNTLIDMYAKCGDVDAARQIFDDMHERDSISWNALMTGYAQHGHVEETIECLHKMQVEQKLDHVTFVATLSMCNYAGLVNEGFYHFDSLYSEHGISHTQEHCACMVDILCRAGRILEAAEFIRKMPFIPGPIVWMALLSGCRLGSSLFLAINAAKSILELQPQNTAPYVVLSNLCALVGDRQGANNLELVMKLKDVNTLDNNSSVCIGDQGKDFSLEATSCTLESIHSQLRTLFFTLNGLS</sequence>
<evidence type="ECO:0000256" key="2">
    <source>
        <dbReference type="PROSITE-ProRule" id="PRU00708"/>
    </source>
</evidence>
<dbReference type="GO" id="GO:0003723">
    <property type="term" value="F:RNA binding"/>
    <property type="evidence" value="ECO:0007669"/>
    <property type="project" value="InterPro"/>
</dbReference>
<dbReference type="InterPro" id="IPR011990">
    <property type="entry name" value="TPR-like_helical_dom_sf"/>
</dbReference>
<feature type="repeat" description="PPR" evidence="2">
    <location>
        <begin position="438"/>
        <end position="468"/>
    </location>
</feature>
<dbReference type="Pfam" id="PF01535">
    <property type="entry name" value="PPR"/>
    <property type="match status" value="7"/>
</dbReference>
<feature type="repeat" description="PPR" evidence="2">
    <location>
        <begin position="507"/>
        <end position="537"/>
    </location>
</feature>
<evidence type="ECO:0008006" key="5">
    <source>
        <dbReference type="Google" id="ProtNLM"/>
    </source>
</evidence>
<dbReference type="Proteomes" id="UP000886520">
    <property type="component" value="Chromosome 22"/>
</dbReference>
<gene>
    <name evidence="3" type="ORF">GOP47_0023235</name>
</gene>
<keyword evidence="1" id="KW-0677">Repeat</keyword>